<feature type="transmembrane region" description="Helical" evidence="6">
    <location>
        <begin position="420"/>
        <end position="444"/>
    </location>
</feature>
<feature type="chain" id="PRO_5045025843" evidence="7">
    <location>
        <begin position="17"/>
        <end position="450"/>
    </location>
</feature>
<evidence type="ECO:0000256" key="5">
    <source>
        <dbReference type="ARBA" id="ARBA00023136"/>
    </source>
</evidence>
<feature type="transmembrane region" description="Helical" evidence="6">
    <location>
        <begin position="312"/>
        <end position="332"/>
    </location>
</feature>
<dbReference type="RefSeq" id="XP_065651610.1">
    <property type="nucleotide sequence ID" value="XM_065795538.1"/>
</dbReference>
<dbReference type="GeneID" id="100201503"/>
<dbReference type="Proteomes" id="UP001652625">
    <property type="component" value="Chromosome 04"/>
</dbReference>
<comment type="similarity">
    <text evidence="2">Belongs to the TDE1 family.</text>
</comment>
<feature type="signal peptide" evidence="7">
    <location>
        <begin position="1"/>
        <end position="16"/>
    </location>
</feature>
<keyword evidence="5 6" id="KW-0472">Membrane</keyword>
<keyword evidence="7" id="KW-0732">Signal</keyword>
<evidence type="ECO:0000256" key="1">
    <source>
        <dbReference type="ARBA" id="ARBA00004141"/>
    </source>
</evidence>
<reference evidence="9 10" key="1">
    <citation type="submission" date="2025-05" db="UniProtKB">
        <authorList>
            <consortium name="RefSeq"/>
        </authorList>
    </citation>
    <scope>IDENTIFICATION</scope>
</reference>
<feature type="transmembrane region" description="Helical" evidence="6">
    <location>
        <begin position="207"/>
        <end position="232"/>
    </location>
</feature>
<feature type="transmembrane region" description="Helical" evidence="6">
    <location>
        <begin position="55"/>
        <end position="76"/>
    </location>
</feature>
<feature type="transmembrane region" description="Helical" evidence="6">
    <location>
        <begin position="137"/>
        <end position="159"/>
    </location>
</feature>
<accession>A0ABM4BR37</accession>
<evidence type="ECO:0000256" key="3">
    <source>
        <dbReference type="ARBA" id="ARBA00022692"/>
    </source>
</evidence>
<dbReference type="PANTHER" id="PTHR10383:SF9">
    <property type="entry name" value="SERINE INCORPORATOR, ISOFORM F"/>
    <property type="match status" value="1"/>
</dbReference>
<evidence type="ECO:0000313" key="9">
    <source>
        <dbReference type="RefSeq" id="XP_065651610.1"/>
    </source>
</evidence>
<feature type="transmembrane region" description="Helical" evidence="6">
    <location>
        <begin position="383"/>
        <end position="400"/>
    </location>
</feature>
<evidence type="ECO:0000256" key="4">
    <source>
        <dbReference type="ARBA" id="ARBA00022989"/>
    </source>
</evidence>
<dbReference type="InterPro" id="IPR005016">
    <property type="entry name" value="TDE1/TMS"/>
</dbReference>
<gene>
    <name evidence="9 10 11" type="primary">LOC100201503</name>
</gene>
<sequence length="450" mass="49821">MGGVLGLLGCTSLTSCLPSIGGCVATQLACCCGSAACSLCCKACPSCKNSTASRIGYVFMLLIGFVMSCVMLSPGIRQKLNKVPHLCSQIGEESCDKLVGYMAVYRVCFAMTAFFFIMSIIMFKVRSSRDPRGSIQNGFWAIKFIVFIGLLVGAFYIPKGNFSKVWMYFGLVGGILFILIQLVLLIDFAHRWSEKWITNYEESENKFWFIGLALSTGILYIIAIAIIIYCYISYAHSGCSLNKFFISLTLFLSVIVSFMSVHPTIQEAQSTSGLLQAACISAYTAYLTWSGLSNEPDAICNPGSSINFVQNFGGQTAFAAVVLFCTVVYSCLRTSNGNNLSAKSDDAMGDILIASGDENEESEKIGQKVYDNEKLHVAYNYSYFHFTFMLASLYIMMMLTNWYSPENSDSKTLISSWSTVWIKVVSCWACFAIFMWTLLAPVLWPDRIFE</sequence>
<dbReference type="Pfam" id="PF03348">
    <property type="entry name" value="Serinc"/>
    <property type="match status" value="1"/>
</dbReference>
<protein>
    <submittedName>
        <fullName evidence="9 10">Probable serine incorporator isoform X2</fullName>
    </submittedName>
</protein>
<feature type="transmembrane region" description="Helical" evidence="6">
    <location>
        <begin position="273"/>
        <end position="292"/>
    </location>
</feature>
<feature type="transmembrane region" description="Helical" evidence="6">
    <location>
        <begin position="103"/>
        <end position="125"/>
    </location>
</feature>
<keyword evidence="8" id="KW-1185">Reference proteome</keyword>
<evidence type="ECO:0000313" key="8">
    <source>
        <dbReference type="Proteomes" id="UP001652625"/>
    </source>
</evidence>
<keyword evidence="4 6" id="KW-1133">Transmembrane helix</keyword>
<dbReference type="RefSeq" id="XP_065651612.1">
    <property type="nucleotide sequence ID" value="XM_065795540.1"/>
</dbReference>
<evidence type="ECO:0000256" key="6">
    <source>
        <dbReference type="SAM" id="Phobius"/>
    </source>
</evidence>
<comment type="subcellular location">
    <subcellularLocation>
        <location evidence="1">Membrane</location>
        <topology evidence="1">Multi-pass membrane protein</topology>
    </subcellularLocation>
</comment>
<evidence type="ECO:0000313" key="11">
    <source>
        <dbReference type="RefSeq" id="XP_065651612.1"/>
    </source>
</evidence>
<feature type="transmembrane region" description="Helical" evidence="6">
    <location>
        <begin position="244"/>
        <end position="261"/>
    </location>
</feature>
<keyword evidence="3 6" id="KW-0812">Transmembrane</keyword>
<name>A0ABM4BR37_HYDVU</name>
<evidence type="ECO:0000313" key="10">
    <source>
        <dbReference type="RefSeq" id="XP_065651611.1"/>
    </source>
</evidence>
<evidence type="ECO:0000256" key="2">
    <source>
        <dbReference type="ARBA" id="ARBA00006665"/>
    </source>
</evidence>
<organism evidence="8 11">
    <name type="scientific">Hydra vulgaris</name>
    <name type="common">Hydra</name>
    <name type="synonym">Hydra attenuata</name>
    <dbReference type="NCBI Taxonomy" id="6087"/>
    <lineage>
        <taxon>Eukaryota</taxon>
        <taxon>Metazoa</taxon>
        <taxon>Cnidaria</taxon>
        <taxon>Hydrozoa</taxon>
        <taxon>Hydroidolina</taxon>
        <taxon>Anthoathecata</taxon>
        <taxon>Aplanulata</taxon>
        <taxon>Hydridae</taxon>
        <taxon>Hydra</taxon>
    </lineage>
</organism>
<dbReference type="PANTHER" id="PTHR10383">
    <property type="entry name" value="SERINE INCORPORATOR"/>
    <property type="match status" value="1"/>
</dbReference>
<evidence type="ECO:0000256" key="7">
    <source>
        <dbReference type="SAM" id="SignalP"/>
    </source>
</evidence>
<dbReference type="RefSeq" id="XP_065651611.1">
    <property type="nucleotide sequence ID" value="XM_065795539.1"/>
</dbReference>
<feature type="transmembrane region" description="Helical" evidence="6">
    <location>
        <begin position="165"/>
        <end position="186"/>
    </location>
</feature>
<proteinExistence type="inferred from homology"/>